<evidence type="ECO:0000256" key="1">
    <source>
        <dbReference type="ARBA" id="ARBA00004123"/>
    </source>
</evidence>
<keyword evidence="9" id="KW-1185">Reference proteome</keyword>
<dbReference type="PROSITE" id="PS50254">
    <property type="entry name" value="REL_2"/>
    <property type="match status" value="1"/>
</dbReference>
<dbReference type="Pfam" id="PF16181">
    <property type="entry name" value="RelB_transactiv"/>
    <property type="match status" value="1"/>
</dbReference>
<dbReference type="InterPro" id="IPR037059">
    <property type="entry name" value="RHD_DNA_bind_dom_sf"/>
</dbReference>
<dbReference type="GO" id="GO:0048511">
    <property type="term" value="P:rhythmic process"/>
    <property type="evidence" value="ECO:0007669"/>
    <property type="project" value="UniProtKB-KW"/>
</dbReference>
<dbReference type="GO" id="GO:0006954">
    <property type="term" value="P:inflammatory response"/>
    <property type="evidence" value="ECO:0007669"/>
    <property type="project" value="TreeGrafter"/>
</dbReference>
<dbReference type="FunFam" id="2.60.40.10:FF:000046">
    <property type="entry name" value="Nuclear factor NF-kappa-B p105 subunit"/>
    <property type="match status" value="1"/>
</dbReference>
<accession>A0A9Q0X600</accession>
<dbReference type="InterPro" id="IPR032397">
    <property type="entry name" value="RHD_dimer"/>
</dbReference>
<keyword evidence="6" id="KW-0539">Nucleus</keyword>
<dbReference type="CDD" id="cd07886">
    <property type="entry name" value="RHD-n_RelB"/>
    <property type="match status" value="1"/>
</dbReference>
<keyword evidence="3" id="KW-0090">Biological rhythms</keyword>
<dbReference type="GO" id="GO:0000981">
    <property type="term" value="F:DNA-binding transcription factor activity, RNA polymerase II-specific"/>
    <property type="evidence" value="ECO:0007669"/>
    <property type="project" value="TreeGrafter"/>
</dbReference>
<dbReference type="CDD" id="cd01177">
    <property type="entry name" value="IPT_NFkappaB"/>
    <property type="match status" value="1"/>
</dbReference>
<dbReference type="InterPro" id="IPR014756">
    <property type="entry name" value="Ig_E-set"/>
</dbReference>
<evidence type="ECO:0000259" key="7">
    <source>
        <dbReference type="PROSITE" id="PS50254"/>
    </source>
</evidence>
<dbReference type="Pfam" id="PF00554">
    <property type="entry name" value="RHD_DNA_bind"/>
    <property type="match status" value="1"/>
</dbReference>
<dbReference type="AlphaFoldDB" id="A0A9Q0X600"/>
<evidence type="ECO:0000313" key="8">
    <source>
        <dbReference type="EMBL" id="KAJ7303962.1"/>
    </source>
</evidence>
<dbReference type="PANTHER" id="PTHR24169:SF18">
    <property type="entry name" value="TRANSCRIPTION FACTOR RELB"/>
    <property type="match status" value="1"/>
</dbReference>
<dbReference type="OrthoDB" id="7881762at2759"/>
<dbReference type="InterPro" id="IPR030492">
    <property type="entry name" value="RHD_CS"/>
</dbReference>
<dbReference type="InterPro" id="IPR033926">
    <property type="entry name" value="IPT_NFkappaB"/>
</dbReference>
<keyword evidence="4" id="KW-0010">Activator</keyword>
<dbReference type="SUPFAM" id="SSF49417">
    <property type="entry name" value="p53-like transcription factors"/>
    <property type="match status" value="1"/>
</dbReference>
<evidence type="ECO:0000256" key="3">
    <source>
        <dbReference type="ARBA" id="ARBA00023108"/>
    </source>
</evidence>
<dbReference type="GO" id="GO:0005634">
    <property type="term" value="C:nucleus"/>
    <property type="evidence" value="ECO:0007669"/>
    <property type="project" value="UniProtKB-SubCell"/>
</dbReference>
<dbReference type="SUPFAM" id="SSF81296">
    <property type="entry name" value="E set domains"/>
    <property type="match status" value="1"/>
</dbReference>
<reference evidence="8" key="1">
    <citation type="journal article" date="2023" name="DNA Res.">
        <title>Chromosome-level genome assembly of Phrynocephalus forsythii using third-generation DNA sequencing and Hi-C analysis.</title>
        <authorList>
            <person name="Qi Y."/>
            <person name="Zhao W."/>
            <person name="Zhao Y."/>
            <person name="Niu C."/>
            <person name="Cao S."/>
            <person name="Zhang Y."/>
        </authorList>
    </citation>
    <scope>NUCLEOTIDE SEQUENCE</scope>
    <source>
        <tissue evidence="8">Muscle</tissue>
    </source>
</reference>
<dbReference type="GO" id="GO:0033554">
    <property type="term" value="P:cellular response to stress"/>
    <property type="evidence" value="ECO:0007669"/>
    <property type="project" value="TreeGrafter"/>
</dbReference>
<dbReference type="PRINTS" id="PR00057">
    <property type="entry name" value="NFKBTNSCPFCT"/>
</dbReference>
<comment type="caution">
    <text evidence="8">The sequence shown here is derived from an EMBL/GenBank/DDBJ whole genome shotgun (WGS) entry which is preliminary data.</text>
</comment>
<dbReference type="PANTHER" id="PTHR24169">
    <property type="entry name" value="NUCLEAR FACTOR NF-KAPPA-B PROTEIN"/>
    <property type="match status" value="1"/>
</dbReference>
<gene>
    <name evidence="8" type="ORF">JRQ81_011477</name>
</gene>
<dbReference type="InterPro" id="IPR000451">
    <property type="entry name" value="NFkB/Dor"/>
</dbReference>
<dbReference type="InterPro" id="IPR011539">
    <property type="entry name" value="RHD_DNA_bind_dom"/>
</dbReference>
<dbReference type="InterPro" id="IPR030496">
    <property type="entry name" value="RelB_RHD_N"/>
</dbReference>
<protein>
    <recommendedName>
        <fullName evidence="7">RHD domain-containing protein</fullName>
    </recommendedName>
</protein>
<evidence type="ECO:0000313" key="9">
    <source>
        <dbReference type="Proteomes" id="UP001142489"/>
    </source>
</evidence>
<dbReference type="GO" id="GO:0000978">
    <property type="term" value="F:RNA polymerase II cis-regulatory region sequence-specific DNA binding"/>
    <property type="evidence" value="ECO:0007669"/>
    <property type="project" value="TreeGrafter"/>
</dbReference>
<dbReference type="Gene3D" id="2.60.40.340">
    <property type="entry name" value="Rel homology domain (RHD), DNA-binding domain"/>
    <property type="match status" value="1"/>
</dbReference>
<organism evidence="8 9">
    <name type="scientific">Phrynocephalus forsythii</name>
    <dbReference type="NCBI Taxonomy" id="171643"/>
    <lineage>
        <taxon>Eukaryota</taxon>
        <taxon>Metazoa</taxon>
        <taxon>Chordata</taxon>
        <taxon>Craniata</taxon>
        <taxon>Vertebrata</taxon>
        <taxon>Euteleostomi</taxon>
        <taxon>Lepidosauria</taxon>
        <taxon>Squamata</taxon>
        <taxon>Bifurcata</taxon>
        <taxon>Unidentata</taxon>
        <taxon>Episquamata</taxon>
        <taxon>Toxicofera</taxon>
        <taxon>Iguania</taxon>
        <taxon>Acrodonta</taxon>
        <taxon>Agamidae</taxon>
        <taxon>Agaminae</taxon>
        <taxon>Phrynocephalus</taxon>
    </lineage>
</organism>
<dbReference type="SMART" id="SM00429">
    <property type="entry name" value="IPT"/>
    <property type="match status" value="1"/>
</dbReference>
<dbReference type="GO" id="GO:0007249">
    <property type="term" value="P:canonical NF-kappaB signal transduction"/>
    <property type="evidence" value="ECO:0007669"/>
    <property type="project" value="TreeGrafter"/>
</dbReference>
<dbReference type="Proteomes" id="UP001142489">
    <property type="component" value="Unassembled WGS sequence"/>
</dbReference>
<dbReference type="Pfam" id="PF16179">
    <property type="entry name" value="RHD_dimer"/>
    <property type="match status" value="1"/>
</dbReference>
<dbReference type="GO" id="GO:0038061">
    <property type="term" value="P:non-canonical NF-kappaB signal transduction"/>
    <property type="evidence" value="ECO:0007669"/>
    <property type="project" value="TreeGrafter"/>
</dbReference>
<dbReference type="InterPro" id="IPR013783">
    <property type="entry name" value="Ig-like_fold"/>
</dbReference>
<dbReference type="InterPro" id="IPR008967">
    <property type="entry name" value="p53-like_TF_DNA-bd_sf"/>
</dbReference>
<dbReference type="Gene3D" id="2.60.40.10">
    <property type="entry name" value="Immunoglobulins"/>
    <property type="match status" value="1"/>
</dbReference>
<dbReference type="InterPro" id="IPR002909">
    <property type="entry name" value="IPT_dom"/>
</dbReference>
<dbReference type="GO" id="GO:0034097">
    <property type="term" value="P:response to cytokine"/>
    <property type="evidence" value="ECO:0007669"/>
    <property type="project" value="TreeGrafter"/>
</dbReference>
<keyword evidence="5" id="KW-0804">Transcription</keyword>
<dbReference type="GO" id="GO:0005829">
    <property type="term" value="C:cytosol"/>
    <property type="evidence" value="ECO:0007669"/>
    <property type="project" value="UniProtKB-ARBA"/>
</dbReference>
<comment type="subcellular location">
    <subcellularLocation>
        <location evidence="1">Nucleus</location>
    </subcellularLocation>
</comment>
<evidence type="ECO:0000256" key="4">
    <source>
        <dbReference type="ARBA" id="ARBA00023159"/>
    </source>
</evidence>
<dbReference type="FunFam" id="2.60.40.340:FF:000005">
    <property type="entry name" value="RELB proto-oncogene, NF-kB subunit"/>
    <property type="match status" value="1"/>
</dbReference>
<dbReference type="GO" id="GO:0030098">
    <property type="term" value="P:lymphocyte differentiation"/>
    <property type="evidence" value="ECO:0007669"/>
    <property type="project" value="UniProtKB-ARBA"/>
</dbReference>
<evidence type="ECO:0000256" key="6">
    <source>
        <dbReference type="ARBA" id="ARBA00023242"/>
    </source>
</evidence>
<dbReference type="PROSITE" id="PS01204">
    <property type="entry name" value="REL_1"/>
    <property type="match status" value="1"/>
</dbReference>
<dbReference type="InterPro" id="IPR032400">
    <property type="entry name" value="RelB_transact"/>
</dbReference>
<dbReference type="GO" id="GO:0045944">
    <property type="term" value="P:positive regulation of transcription by RNA polymerase II"/>
    <property type="evidence" value="ECO:0007669"/>
    <property type="project" value="TreeGrafter"/>
</dbReference>
<dbReference type="EMBL" id="JAPFRF010000023">
    <property type="protein sequence ID" value="KAJ7303962.1"/>
    <property type="molecule type" value="Genomic_DNA"/>
</dbReference>
<keyword evidence="2" id="KW-0805">Transcription regulation</keyword>
<sequence>MSALRPKPCRLPPLLGGEMLVHPLGAAVPASSLSMVQPAAEASEELAMIDELIKEDGFRDSSTSVQVPLNGPPKLLPACSPLGSPTGMPRRAELPAANLLPTALESFGPPRLPAPLSPPEPPACQLSQNLTHLTLQPALIPRGTSLPLMPPARRANPPWPPSILTVPPAMAQEHVDSVVLDAPRLVITEQAKQRGMRFRYQCEGRSAGSILGENSTETNKTLPTIELQNCAGIPEVKVTACLVWKDWPYRIHPHSLVGKDCSHGLCEVTLKPRVNPKHSFNNLGIQCVKKRDIEESIEKKLQLGIDPFNAGSLKNHQEVDMNVVRICFQASYQDSQGKTRHLSPVLSEPIFDKKSTNTSELKIYRMNKEYGSCTGGEELYLLCDKVQKEDISIVFRKEDWEGKADFSQADVHRQIAIVFKTPPYQHLDISEPVEVEVYLRRLTDSVSSEPYTFTYLPKDDDTYRVNKKRKQGLPDVLEELSGPDPHGITVKRKKKKPGYMDHFNLMASAADPLSSSEDRNFLTSLERIAVPDILNDYSLAQDFASYNAPSLTDVLLPSLMDFTNAPEQEFLLDAYSLCSGLSAPSPGEGEEEGTAHLVGSSLFPSECQESAARREAEMELTAADIGAAL</sequence>
<proteinExistence type="predicted"/>
<name>A0A9Q0X600_9SAUR</name>
<dbReference type="GO" id="GO:0045087">
    <property type="term" value="P:innate immune response"/>
    <property type="evidence" value="ECO:0007669"/>
    <property type="project" value="TreeGrafter"/>
</dbReference>
<feature type="domain" description="RHD" evidence="7">
    <location>
        <begin position="180"/>
        <end position="357"/>
    </location>
</feature>
<evidence type="ECO:0000256" key="5">
    <source>
        <dbReference type="ARBA" id="ARBA00023163"/>
    </source>
</evidence>
<evidence type="ECO:0000256" key="2">
    <source>
        <dbReference type="ARBA" id="ARBA00023015"/>
    </source>
</evidence>